<name>A0A8H4RC00_9HELO</name>
<evidence type="ECO:0000256" key="1">
    <source>
        <dbReference type="SAM" id="MobiDB-lite"/>
    </source>
</evidence>
<dbReference type="EMBL" id="JAAMPI010001137">
    <property type="protein sequence ID" value="KAF4626521.1"/>
    <property type="molecule type" value="Genomic_DNA"/>
</dbReference>
<accession>A0A8H4RC00</accession>
<dbReference type="Proteomes" id="UP000566819">
    <property type="component" value="Unassembled WGS sequence"/>
</dbReference>
<dbReference type="OrthoDB" id="3524154at2759"/>
<feature type="compositionally biased region" description="Low complexity" evidence="1">
    <location>
        <begin position="292"/>
        <end position="316"/>
    </location>
</feature>
<feature type="compositionally biased region" description="Low complexity" evidence="1">
    <location>
        <begin position="352"/>
        <end position="364"/>
    </location>
</feature>
<gene>
    <name evidence="2" type="ORF">G7Y89_g11637</name>
</gene>
<feature type="compositionally biased region" description="Low complexity" evidence="1">
    <location>
        <begin position="329"/>
        <end position="340"/>
    </location>
</feature>
<protein>
    <submittedName>
        <fullName evidence="2">Uncharacterized protein</fullName>
    </submittedName>
</protein>
<proteinExistence type="predicted"/>
<reference evidence="2 3" key="1">
    <citation type="submission" date="2020-03" db="EMBL/GenBank/DDBJ databases">
        <title>Draft Genome Sequence of Cudoniella acicularis.</title>
        <authorList>
            <person name="Buettner E."/>
            <person name="Kellner H."/>
        </authorList>
    </citation>
    <scope>NUCLEOTIDE SEQUENCE [LARGE SCALE GENOMIC DNA]</scope>
    <source>
        <strain evidence="2 3">DSM 108380</strain>
    </source>
</reference>
<evidence type="ECO:0000313" key="3">
    <source>
        <dbReference type="Proteomes" id="UP000566819"/>
    </source>
</evidence>
<dbReference type="AlphaFoldDB" id="A0A8H4RC00"/>
<sequence length="733" mass="81626">MASSSSIPGVDMNNHFNLAWHTRLVQFKYDVSQDDVRFYGRDASEQRNLQAIAHALDLEYEYSRLTRCVTISKPDPSPSAQPEAEHEALIPPGDFSSLLNFETTVLPDELSFELDNILNNNPPINAADQDMNFGSGPADLSSRVLIDLSSNIQCRQQPEFQSQHQELMDHNMGTGPTALQLNNYPILNDLFPGVPGPLQNSTGTQITTEIDMFEEATKMRGPDFSLPEVRSQISIEPHPSSWKWDSVSGLSGPWDSTLAGLAPTPEDHELRSYFLTSPTSTGQAGIQDSFLTTSRSSTASQSQASSRAVSISSSQSERGRSHISKVFGRRSSTNSRASSNFREHVFDLNPQRSSSKTSGTSGRRGPLDPLVCAAANAVKAIKSSVQHRFSVRDLNTEMPQIYVCRRNEWQAHAMSVTETCNDPSKQMQLCALVNEYYKIVVEQRTLAIEYSRKIQNIAVDSSSGGVSLDPSWSAFIERVDGLLKHESVTAFHDPHPFPHILAPLDDCIFDIAWETLECTSSTHVLDHVENPHSLLILLRSAAFYQARLESDHLISQSLMCLRSCLEVLRITKDEMSHQMLGFTHAICENSPCNIECIASLEMHLNGYAVELSRVLLNKENTHSKSWWLSAFYSLCIQAFVRRGLIELMGHQATMSMDVGIKPASGYLHLAVRLFIACSGKYDPLRREIVLPKTDSFSAVELDMAQKVVGKEKWEKVGKDTSADYLLSLYDMLL</sequence>
<keyword evidence="3" id="KW-1185">Reference proteome</keyword>
<evidence type="ECO:0000313" key="2">
    <source>
        <dbReference type="EMBL" id="KAF4626521.1"/>
    </source>
</evidence>
<feature type="region of interest" description="Disordered" evidence="1">
    <location>
        <begin position="292"/>
        <end position="366"/>
    </location>
</feature>
<comment type="caution">
    <text evidence="2">The sequence shown here is derived from an EMBL/GenBank/DDBJ whole genome shotgun (WGS) entry which is preliminary data.</text>
</comment>
<organism evidence="2 3">
    <name type="scientific">Cudoniella acicularis</name>
    <dbReference type="NCBI Taxonomy" id="354080"/>
    <lineage>
        <taxon>Eukaryota</taxon>
        <taxon>Fungi</taxon>
        <taxon>Dikarya</taxon>
        <taxon>Ascomycota</taxon>
        <taxon>Pezizomycotina</taxon>
        <taxon>Leotiomycetes</taxon>
        <taxon>Helotiales</taxon>
        <taxon>Tricladiaceae</taxon>
        <taxon>Cudoniella</taxon>
    </lineage>
</organism>